<keyword evidence="1" id="KW-0677">Repeat</keyword>
<evidence type="ECO:0000256" key="1">
    <source>
        <dbReference type="ARBA" id="ARBA00022737"/>
    </source>
</evidence>
<accession>A0A3S4ZHQ7</accession>
<proteinExistence type="predicted"/>
<dbReference type="SMART" id="SM00248">
    <property type="entry name" value="ANK"/>
    <property type="match status" value="2"/>
</dbReference>
<organism evidence="4 5">
    <name type="scientific">Protopolystoma xenopodis</name>
    <dbReference type="NCBI Taxonomy" id="117903"/>
    <lineage>
        <taxon>Eukaryota</taxon>
        <taxon>Metazoa</taxon>
        <taxon>Spiralia</taxon>
        <taxon>Lophotrochozoa</taxon>
        <taxon>Platyhelminthes</taxon>
        <taxon>Monogenea</taxon>
        <taxon>Polyopisthocotylea</taxon>
        <taxon>Polystomatidea</taxon>
        <taxon>Polystomatidae</taxon>
        <taxon>Protopolystoma</taxon>
    </lineage>
</organism>
<gene>
    <name evidence="4" type="ORF">PXEA_LOCUS5219</name>
</gene>
<dbReference type="SUPFAM" id="SSF48403">
    <property type="entry name" value="Ankyrin repeat"/>
    <property type="match status" value="1"/>
</dbReference>
<dbReference type="AlphaFoldDB" id="A0A3S4ZHQ7"/>
<dbReference type="PROSITE" id="PS50088">
    <property type="entry name" value="ANK_REPEAT"/>
    <property type="match status" value="1"/>
</dbReference>
<dbReference type="InterPro" id="IPR002110">
    <property type="entry name" value="Ankyrin_rpt"/>
</dbReference>
<evidence type="ECO:0000256" key="2">
    <source>
        <dbReference type="ARBA" id="ARBA00023043"/>
    </source>
</evidence>
<feature type="repeat" description="ANK" evidence="3">
    <location>
        <begin position="16"/>
        <end position="48"/>
    </location>
</feature>
<dbReference type="PROSITE" id="PS50297">
    <property type="entry name" value="ANK_REP_REGION"/>
    <property type="match status" value="1"/>
</dbReference>
<keyword evidence="2 3" id="KW-0040">ANK repeat</keyword>
<dbReference type="PANTHER" id="PTHR24161">
    <property type="entry name" value="ANK_REP_REGION DOMAIN-CONTAINING PROTEIN-RELATED"/>
    <property type="match status" value="1"/>
</dbReference>
<dbReference type="Pfam" id="PF12796">
    <property type="entry name" value="Ank_2"/>
    <property type="match status" value="1"/>
</dbReference>
<name>A0A3S4ZHQ7_9PLAT</name>
<protein>
    <submittedName>
        <fullName evidence="4">Uncharacterized protein</fullName>
    </submittedName>
</protein>
<dbReference type="Gene3D" id="1.25.40.20">
    <property type="entry name" value="Ankyrin repeat-containing domain"/>
    <property type="match status" value="1"/>
</dbReference>
<dbReference type="PANTHER" id="PTHR24161:SF85">
    <property type="entry name" value="PALMITOYLTRANSFERASE HIP14"/>
    <property type="match status" value="1"/>
</dbReference>
<reference evidence="4" key="1">
    <citation type="submission" date="2018-11" db="EMBL/GenBank/DDBJ databases">
        <authorList>
            <consortium name="Pathogen Informatics"/>
        </authorList>
    </citation>
    <scope>NUCLEOTIDE SEQUENCE</scope>
</reference>
<keyword evidence="5" id="KW-1185">Reference proteome</keyword>
<evidence type="ECO:0000313" key="5">
    <source>
        <dbReference type="Proteomes" id="UP000784294"/>
    </source>
</evidence>
<comment type="caution">
    <text evidence="4">The sequence shown here is derived from an EMBL/GenBank/DDBJ whole genome shotgun (WGS) entry which is preliminary data.</text>
</comment>
<evidence type="ECO:0000313" key="4">
    <source>
        <dbReference type="EMBL" id="VEL11779.1"/>
    </source>
</evidence>
<sequence>MKGTPVSIIEARCGWTDFTPLHYAAYFDCPQLASLLLRRDADPSARSRQAEGATALHLAASQLSLGTARILLVHADNAAVLEAAAKEPIGAKVVDNGSIGSETNSGVNRPCRLRRSGQGRLAYDHLMRRPYGEFLSF</sequence>
<dbReference type="OrthoDB" id="2130750at2759"/>
<dbReference type="InterPro" id="IPR036770">
    <property type="entry name" value="Ankyrin_rpt-contain_sf"/>
</dbReference>
<evidence type="ECO:0000256" key="3">
    <source>
        <dbReference type="PROSITE-ProRule" id="PRU00023"/>
    </source>
</evidence>
<dbReference type="EMBL" id="CAAALY010012828">
    <property type="protein sequence ID" value="VEL11779.1"/>
    <property type="molecule type" value="Genomic_DNA"/>
</dbReference>
<dbReference type="Proteomes" id="UP000784294">
    <property type="component" value="Unassembled WGS sequence"/>
</dbReference>